<feature type="domain" description="Hikeshi-like N-terminal" evidence="2">
    <location>
        <begin position="11"/>
        <end position="139"/>
    </location>
</feature>
<dbReference type="PANTHER" id="PTHR12925:SF0">
    <property type="entry name" value="PROTEIN HIKESHI"/>
    <property type="match status" value="1"/>
</dbReference>
<dbReference type="Pfam" id="PF05603">
    <property type="entry name" value="Hikeshi-like_N"/>
    <property type="match status" value="1"/>
</dbReference>
<evidence type="ECO:0000259" key="3">
    <source>
        <dbReference type="Pfam" id="PF21057"/>
    </source>
</evidence>
<feature type="domain" description="Hikeshi-like C-terminal" evidence="3">
    <location>
        <begin position="148"/>
        <end position="198"/>
    </location>
</feature>
<dbReference type="GO" id="GO:0006606">
    <property type="term" value="P:protein import into nucleus"/>
    <property type="evidence" value="ECO:0007669"/>
    <property type="project" value="TreeGrafter"/>
</dbReference>
<dbReference type="InterPro" id="IPR008493">
    <property type="entry name" value="Hikeshi-like_N"/>
</dbReference>
<evidence type="ECO:0000259" key="2">
    <source>
        <dbReference type="Pfam" id="PF05603"/>
    </source>
</evidence>
<dbReference type="EMBL" id="HBIM01015475">
    <property type="protein sequence ID" value="CAE0415082.1"/>
    <property type="molecule type" value="Transcribed_RNA"/>
</dbReference>
<evidence type="ECO:0000256" key="1">
    <source>
        <dbReference type="ARBA" id="ARBA00006623"/>
    </source>
</evidence>
<dbReference type="InterPro" id="IPR031318">
    <property type="entry name" value="OPI10"/>
</dbReference>
<name>A0A6S8LZA4_9STRA</name>
<protein>
    <submittedName>
        <fullName evidence="4">Uncharacterized protein</fullName>
    </submittedName>
</protein>
<reference evidence="4" key="1">
    <citation type="submission" date="2021-01" db="EMBL/GenBank/DDBJ databases">
        <authorList>
            <person name="Corre E."/>
            <person name="Pelletier E."/>
            <person name="Niang G."/>
            <person name="Scheremetjew M."/>
            <person name="Finn R."/>
            <person name="Kale V."/>
            <person name="Holt S."/>
            <person name="Cochrane G."/>
            <person name="Meng A."/>
            <person name="Brown T."/>
            <person name="Cohen L."/>
        </authorList>
    </citation>
    <scope>NUCLEOTIDE SEQUENCE</scope>
    <source>
        <strain evidence="4">CCMP127</strain>
    </source>
</reference>
<dbReference type="PANTHER" id="PTHR12925">
    <property type="entry name" value="HIKESHI FAMILY MEMBER"/>
    <property type="match status" value="1"/>
</dbReference>
<sequence>MNQQPVVGLLIPGYAVQTNFQAIDQGKCVLTLSCPGDVAPPLARLTEIGMFLLPNVSLPNGHGVLCYWQITAAVAQPGQSPAATGYELLGTMTPSQPSAIFQTGWAEHEQLVEISATGLPVKVTIAVSIEPLNNIQNITPKPEKRLFVAQKVAMDLFKFLQSFDNGRGGPGQMVVPNNIFDRWLGRFEAKFRRDPNFFLRNSD</sequence>
<accession>A0A6S8LZA4</accession>
<dbReference type="Pfam" id="PF21057">
    <property type="entry name" value="Hikeshi-like_C"/>
    <property type="match status" value="1"/>
</dbReference>
<dbReference type="GO" id="GO:0005634">
    <property type="term" value="C:nucleus"/>
    <property type="evidence" value="ECO:0007669"/>
    <property type="project" value="TreeGrafter"/>
</dbReference>
<dbReference type="GO" id="GO:0005829">
    <property type="term" value="C:cytosol"/>
    <property type="evidence" value="ECO:0007669"/>
    <property type="project" value="TreeGrafter"/>
</dbReference>
<dbReference type="InterPro" id="IPR048364">
    <property type="entry name" value="Hikeshi-like_C"/>
</dbReference>
<proteinExistence type="inferred from homology"/>
<dbReference type="EMBL" id="HBIM01015476">
    <property type="protein sequence ID" value="CAE0415083.1"/>
    <property type="molecule type" value="Transcribed_RNA"/>
</dbReference>
<dbReference type="GO" id="GO:0061608">
    <property type="term" value="F:nuclear import signal receptor activity"/>
    <property type="evidence" value="ECO:0007669"/>
    <property type="project" value="TreeGrafter"/>
</dbReference>
<comment type="similarity">
    <text evidence="1">Belongs to the OPI10 family.</text>
</comment>
<evidence type="ECO:0000313" key="5">
    <source>
        <dbReference type="EMBL" id="CAE0415083.1"/>
    </source>
</evidence>
<evidence type="ECO:0000313" key="4">
    <source>
        <dbReference type="EMBL" id="CAE0415082.1"/>
    </source>
</evidence>
<dbReference type="AlphaFoldDB" id="A0A6S8LZA4"/>
<gene>
    <name evidence="4" type="ORF">ACOF00016_LOCUS12231</name>
    <name evidence="5" type="ORF">ACOF00016_LOCUS12232</name>
</gene>
<organism evidence="4">
    <name type="scientific">Amphora coffeiformis</name>
    <dbReference type="NCBI Taxonomy" id="265554"/>
    <lineage>
        <taxon>Eukaryota</taxon>
        <taxon>Sar</taxon>
        <taxon>Stramenopiles</taxon>
        <taxon>Ochrophyta</taxon>
        <taxon>Bacillariophyta</taxon>
        <taxon>Bacillariophyceae</taxon>
        <taxon>Bacillariophycidae</taxon>
        <taxon>Thalassiophysales</taxon>
        <taxon>Catenulaceae</taxon>
        <taxon>Amphora</taxon>
    </lineage>
</organism>